<accession>U4LED0</accession>
<evidence type="ECO:0000313" key="3">
    <source>
        <dbReference type="Proteomes" id="UP000018144"/>
    </source>
</evidence>
<dbReference type="STRING" id="1076935.U4LED0"/>
<reference evidence="2 3" key="1">
    <citation type="journal article" date="2013" name="PLoS Genet.">
        <title>The genome and development-dependent transcriptomes of Pyronema confluens: a window into fungal evolution.</title>
        <authorList>
            <person name="Traeger S."/>
            <person name="Altegoer F."/>
            <person name="Freitag M."/>
            <person name="Gabaldon T."/>
            <person name="Kempken F."/>
            <person name="Kumar A."/>
            <person name="Marcet-Houben M."/>
            <person name="Poggeler S."/>
            <person name="Stajich J.E."/>
            <person name="Nowrousian M."/>
        </authorList>
    </citation>
    <scope>NUCLEOTIDE SEQUENCE [LARGE SCALE GENOMIC DNA]</scope>
    <source>
        <strain evidence="3">CBS 100304</strain>
        <tissue evidence="2">Vegetative mycelium</tissue>
    </source>
</reference>
<dbReference type="InterPro" id="IPR050228">
    <property type="entry name" value="Carboxylesterase_BioH"/>
</dbReference>
<dbReference type="PANTHER" id="PTHR43194:SF2">
    <property type="entry name" value="PEROXISOMAL MEMBRANE PROTEIN LPX1"/>
    <property type="match status" value="1"/>
</dbReference>
<dbReference type="InterPro" id="IPR000073">
    <property type="entry name" value="AB_hydrolase_1"/>
</dbReference>
<sequence>MSLTKDVFDIKQHIINAAHIREFPRATTSGYLNLPPLKIVINQYVPKNYTAKTGDISIIFCHANGFHKELYEPFFCDLVVSLRSQGVGIRGIWAPDAAHQGASGVLNEKVLGDHPCWNDLPRDVLHLVNTFAEQLPPPLIGMGHSYGGHAIVKASLMHPSLFTAAVLVDPVIEEHKVFQGSDPAKASSRRRDTWASREEAEGYFRSRAFYKQWDPRCLELHMKHGLRELPTHTYPDKTGFTLTTTKHQEVFTFLKNDGPVGEEFAGPVAAAGDTFRKLHEVVVPVLYIVGGDSPVSTPISNKRKMERTRGAEMISIPGTGHLVPLEKPTESADVAAPYLKKHVENWKSEAEKDRVTPRAMLMPKRFIDSISKL</sequence>
<name>U4LED0_PYROM</name>
<protein>
    <submittedName>
        <fullName evidence="2">Similar to Peroxisomal membrane protein LPX1 acc. no. Q12405</fullName>
    </submittedName>
</protein>
<dbReference type="AlphaFoldDB" id="U4LED0"/>
<gene>
    <name evidence="2" type="ORF">PCON_12703</name>
</gene>
<keyword evidence="3" id="KW-1185">Reference proteome</keyword>
<evidence type="ECO:0000313" key="2">
    <source>
        <dbReference type="EMBL" id="CCX13110.1"/>
    </source>
</evidence>
<dbReference type="eggNOG" id="ENOG502QQ4M">
    <property type="taxonomic scope" value="Eukaryota"/>
</dbReference>
<evidence type="ECO:0000259" key="1">
    <source>
        <dbReference type="Pfam" id="PF12697"/>
    </source>
</evidence>
<dbReference type="Pfam" id="PF12697">
    <property type="entry name" value="Abhydrolase_6"/>
    <property type="match status" value="1"/>
</dbReference>
<dbReference type="Proteomes" id="UP000018144">
    <property type="component" value="Unassembled WGS sequence"/>
</dbReference>
<dbReference type="OMA" id="ITAKRYW"/>
<dbReference type="EMBL" id="HF935778">
    <property type="protein sequence ID" value="CCX13110.1"/>
    <property type="molecule type" value="Genomic_DNA"/>
</dbReference>
<dbReference type="Gene3D" id="3.40.50.1820">
    <property type="entry name" value="alpha/beta hydrolase"/>
    <property type="match status" value="1"/>
</dbReference>
<feature type="domain" description="AB hydrolase-1" evidence="1">
    <location>
        <begin position="58"/>
        <end position="333"/>
    </location>
</feature>
<dbReference type="PANTHER" id="PTHR43194">
    <property type="entry name" value="HYDROLASE ALPHA/BETA FOLD FAMILY"/>
    <property type="match status" value="1"/>
</dbReference>
<dbReference type="InterPro" id="IPR029058">
    <property type="entry name" value="AB_hydrolase_fold"/>
</dbReference>
<dbReference type="OrthoDB" id="94039at2759"/>
<proteinExistence type="predicted"/>
<dbReference type="SUPFAM" id="SSF53474">
    <property type="entry name" value="alpha/beta-Hydrolases"/>
    <property type="match status" value="1"/>
</dbReference>
<organism evidence="2 3">
    <name type="scientific">Pyronema omphalodes (strain CBS 100304)</name>
    <name type="common">Pyronema confluens</name>
    <dbReference type="NCBI Taxonomy" id="1076935"/>
    <lineage>
        <taxon>Eukaryota</taxon>
        <taxon>Fungi</taxon>
        <taxon>Dikarya</taxon>
        <taxon>Ascomycota</taxon>
        <taxon>Pezizomycotina</taxon>
        <taxon>Pezizomycetes</taxon>
        <taxon>Pezizales</taxon>
        <taxon>Pyronemataceae</taxon>
        <taxon>Pyronema</taxon>
    </lineage>
</organism>